<dbReference type="PANTHER" id="PTHR11647">
    <property type="entry name" value="HYDRANTOINASE/DIHYDROPYRIMIDINASE FAMILY MEMBER"/>
    <property type="match status" value="1"/>
</dbReference>
<dbReference type="PANTHER" id="PTHR11647:SF1">
    <property type="entry name" value="COLLAPSIN RESPONSE MEDIATOR PROTEIN"/>
    <property type="match status" value="1"/>
</dbReference>
<dbReference type="InterPro" id="IPR013108">
    <property type="entry name" value="Amidohydro_3"/>
</dbReference>
<dbReference type="SUPFAM" id="SSF51556">
    <property type="entry name" value="Metallo-dependent hydrolases"/>
    <property type="match status" value="1"/>
</dbReference>
<dbReference type="GO" id="GO:0005829">
    <property type="term" value="C:cytosol"/>
    <property type="evidence" value="ECO:0007669"/>
    <property type="project" value="TreeGrafter"/>
</dbReference>
<dbReference type="GO" id="GO:0016812">
    <property type="term" value="F:hydrolase activity, acting on carbon-nitrogen (but not peptide) bonds, in cyclic amides"/>
    <property type="evidence" value="ECO:0007669"/>
    <property type="project" value="TreeGrafter"/>
</dbReference>
<feature type="domain" description="Amidohydrolase 3" evidence="2">
    <location>
        <begin position="44"/>
        <end position="553"/>
    </location>
</feature>
<dbReference type="Gene3D" id="3.20.20.140">
    <property type="entry name" value="Metal-dependent hydrolases"/>
    <property type="match status" value="1"/>
</dbReference>
<dbReference type="CDD" id="cd01297">
    <property type="entry name" value="D-aminoacylase"/>
    <property type="match status" value="1"/>
</dbReference>
<name>A0A0B1ZKX1_9SPHN</name>
<dbReference type="STRING" id="1348853.LK12_18085"/>
<dbReference type="Pfam" id="PF07969">
    <property type="entry name" value="Amidohydro_3"/>
    <property type="match status" value="1"/>
</dbReference>
<proteinExistence type="predicted"/>
<comment type="caution">
    <text evidence="3">The sequence shown here is derived from an EMBL/GenBank/DDBJ whole genome shotgun (WGS) entry which is preliminary data.</text>
</comment>
<dbReference type="OrthoDB" id="9766983at2"/>
<dbReference type="InterPro" id="IPR050378">
    <property type="entry name" value="Metallo-dep_Hydrolases_sf"/>
</dbReference>
<dbReference type="Proteomes" id="UP000031057">
    <property type="component" value="Unassembled WGS sequence"/>
</dbReference>
<evidence type="ECO:0000313" key="3">
    <source>
        <dbReference type="EMBL" id="KHK89828.1"/>
    </source>
</evidence>
<evidence type="ECO:0000256" key="1">
    <source>
        <dbReference type="SAM" id="MobiDB-lite"/>
    </source>
</evidence>
<evidence type="ECO:0000313" key="4">
    <source>
        <dbReference type="Proteomes" id="UP000031057"/>
    </source>
</evidence>
<dbReference type="InterPro" id="IPR032466">
    <property type="entry name" value="Metal_Hydrolase"/>
</dbReference>
<organism evidence="3 4">
    <name type="scientific">Novosphingobium malaysiense</name>
    <dbReference type="NCBI Taxonomy" id="1348853"/>
    <lineage>
        <taxon>Bacteria</taxon>
        <taxon>Pseudomonadati</taxon>
        <taxon>Pseudomonadota</taxon>
        <taxon>Alphaproteobacteria</taxon>
        <taxon>Sphingomonadales</taxon>
        <taxon>Sphingomonadaceae</taxon>
        <taxon>Novosphingobium</taxon>
    </lineage>
</organism>
<sequence length="578" mass="63258">MSKFDLVIRGGTVFDGSGGEPFAADVGVNGSIIAAVGQDLDGKEVIDAKGCIVTPGFVDPHTHYDGQITWENRLSPSSDHGVTTVVMGNCAVGFAPCRKEDRQIMIEVMSGVEDIPEVVITDGVPWKWETFPEYLDFLEKRESDIDFATLVPHGAVRVYAMGKRGADRELPFIDDLREMTRLVREGVEAGALGVSSSRTMAHRDNKGRLAPVETSGDAELLALARGVKEGGGSCFELVADFNDVELGGLSEFEIIRKVAEVSDCPVNFTLVQGPHMPDGWRVILTETEKARKEGLELFGNVSPRGVGMCFGLNLSFIPFSFCDAYREIANLPLEEKVARMRDPEVRKAILSAKMEDANHTMVWLAGMFDKMVPMDDSFTYEPTPEQTVEGRAKAQGRDPREVAYDLLLEEDGNRILYLPVTNYVDGTLDVAREMIDSDATVISLGDGGAHYGLICDASYTTFTLTHWGRDRKEGRFPLNRLINELTRRPALAVGLTDRGLIKPGMKADLNVIDFDNLTLHNPVVRNDLPHGGRRMVQKVDGYVATMVSGQVTYRNGEPTGALPGRLVRGGSAKQSKAA</sequence>
<dbReference type="AlphaFoldDB" id="A0A0B1ZKX1"/>
<dbReference type="RefSeq" id="WP_039287206.1">
    <property type="nucleotide sequence ID" value="NZ_JTDI01000006.1"/>
</dbReference>
<protein>
    <submittedName>
        <fullName evidence="3">Amidohydrolase</fullName>
    </submittedName>
</protein>
<dbReference type="Gene3D" id="2.30.40.10">
    <property type="entry name" value="Urease, subunit C, domain 1"/>
    <property type="match status" value="2"/>
</dbReference>
<gene>
    <name evidence="3" type="ORF">LK12_18085</name>
</gene>
<dbReference type="EMBL" id="JTDI01000006">
    <property type="protein sequence ID" value="KHK89828.1"/>
    <property type="molecule type" value="Genomic_DNA"/>
</dbReference>
<reference evidence="3 4" key="1">
    <citation type="submission" date="2014-10" db="EMBL/GenBank/DDBJ databases">
        <title>Genome sequence of Novosphingobium malaysiense MUSC 273(T).</title>
        <authorList>
            <person name="Lee L.-H."/>
        </authorList>
    </citation>
    <scope>NUCLEOTIDE SEQUENCE [LARGE SCALE GENOMIC DNA]</scope>
    <source>
        <strain evidence="3 4">MUSC 273</strain>
    </source>
</reference>
<dbReference type="SUPFAM" id="SSF51338">
    <property type="entry name" value="Composite domain of metallo-dependent hydrolases"/>
    <property type="match status" value="1"/>
</dbReference>
<keyword evidence="3" id="KW-0378">Hydrolase</keyword>
<dbReference type="InterPro" id="IPR011059">
    <property type="entry name" value="Metal-dep_hydrolase_composite"/>
</dbReference>
<feature type="region of interest" description="Disordered" evidence="1">
    <location>
        <begin position="555"/>
        <end position="578"/>
    </location>
</feature>
<evidence type="ECO:0000259" key="2">
    <source>
        <dbReference type="Pfam" id="PF07969"/>
    </source>
</evidence>
<accession>A0A0B1ZKX1</accession>
<keyword evidence="4" id="KW-1185">Reference proteome</keyword>